<proteinExistence type="predicted"/>
<dbReference type="Proteomes" id="UP000588111">
    <property type="component" value="Unassembled WGS sequence"/>
</dbReference>
<feature type="signal peptide" evidence="1">
    <location>
        <begin position="1"/>
        <end position="24"/>
    </location>
</feature>
<evidence type="ECO:0000313" key="2">
    <source>
        <dbReference type="EMBL" id="MBB3106513.1"/>
    </source>
</evidence>
<dbReference type="EMBL" id="JACHXL010000002">
    <property type="protein sequence ID" value="MBB3106513.1"/>
    <property type="molecule type" value="Genomic_DNA"/>
</dbReference>
<name>A0A839TG29_9GAMM</name>
<evidence type="ECO:0000256" key="1">
    <source>
        <dbReference type="SAM" id="SignalP"/>
    </source>
</evidence>
<organism evidence="2 3">
    <name type="scientific">Psychrobacter luti</name>
    <dbReference type="NCBI Taxonomy" id="198481"/>
    <lineage>
        <taxon>Bacteria</taxon>
        <taxon>Pseudomonadati</taxon>
        <taxon>Pseudomonadota</taxon>
        <taxon>Gammaproteobacteria</taxon>
        <taxon>Moraxellales</taxon>
        <taxon>Moraxellaceae</taxon>
        <taxon>Psychrobacter</taxon>
    </lineage>
</organism>
<dbReference type="PROSITE" id="PS51257">
    <property type="entry name" value="PROKAR_LIPOPROTEIN"/>
    <property type="match status" value="1"/>
</dbReference>
<sequence length="157" mass="17663">MINSLNKKILIAISLFFLSSCSSDNDFTSEDEELSSDYIISNEVLDSEDSEDYFENAELVSSDPSIDENYFLEDINTSYQYEDRTGTVGDYTYNYDVSGQDSFGDEVVGNIDISGKYGNGTITDSEGDEKNIDVEWTDYGILEATDDYGNTYEMEVQ</sequence>
<protein>
    <submittedName>
        <fullName evidence="2">Uncharacterized protein</fullName>
    </submittedName>
</protein>
<evidence type="ECO:0000313" key="3">
    <source>
        <dbReference type="Proteomes" id="UP000588111"/>
    </source>
</evidence>
<dbReference type="AlphaFoldDB" id="A0A839TG29"/>
<comment type="caution">
    <text evidence="2">The sequence shown here is derived from an EMBL/GenBank/DDBJ whole genome shotgun (WGS) entry which is preliminary data.</text>
</comment>
<dbReference type="RefSeq" id="WP_183619371.1">
    <property type="nucleotide sequence ID" value="NZ_CAJHAH010000001.1"/>
</dbReference>
<keyword evidence="3" id="KW-1185">Reference proteome</keyword>
<keyword evidence="1" id="KW-0732">Signal</keyword>
<reference evidence="2 3" key="1">
    <citation type="submission" date="2020-08" db="EMBL/GenBank/DDBJ databases">
        <title>Genomic Encyclopedia of Type Strains, Phase III (KMG-III): the genomes of soil and plant-associated and newly described type strains.</title>
        <authorList>
            <person name="Whitman W."/>
        </authorList>
    </citation>
    <scope>NUCLEOTIDE SEQUENCE [LARGE SCALE GENOMIC DNA]</scope>
    <source>
        <strain evidence="2 3">CECT 5885</strain>
    </source>
</reference>
<feature type="chain" id="PRO_5032550089" evidence="1">
    <location>
        <begin position="25"/>
        <end position="157"/>
    </location>
</feature>
<accession>A0A839TG29</accession>
<gene>
    <name evidence="2" type="ORF">FHS24_001014</name>
</gene>